<keyword evidence="3" id="KW-1185">Reference proteome</keyword>
<keyword evidence="1" id="KW-0175">Coiled coil</keyword>
<feature type="coiled-coil region" evidence="1">
    <location>
        <begin position="194"/>
        <end position="221"/>
    </location>
</feature>
<dbReference type="Pfam" id="PF05164">
    <property type="entry name" value="ZapA"/>
    <property type="match status" value="1"/>
</dbReference>
<dbReference type="EMBL" id="LSCV01000002">
    <property type="protein sequence ID" value="KXB42391.1"/>
    <property type="molecule type" value="Genomic_DNA"/>
</dbReference>
<name>A0A133YGT1_9FIRM</name>
<dbReference type="SUPFAM" id="SSF102829">
    <property type="entry name" value="Cell division protein ZapA-like"/>
    <property type="match status" value="1"/>
</dbReference>
<gene>
    <name evidence="2" type="ORF">HMPREF1872_00062</name>
</gene>
<dbReference type="InterPro" id="IPR036192">
    <property type="entry name" value="Cell_div_ZapA-like_sf"/>
</dbReference>
<evidence type="ECO:0000313" key="2">
    <source>
        <dbReference type="EMBL" id="KXB42391.1"/>
    </source>
</evidence>
<evidence type="ECO:0000256" key="1">
    <source>
        <dbReference type="SAM" id="Coils"/>
    </source>
</evidence>
<sequence length="279" mass="31794">MQKRRRTEILNKQASLADLYPNIESDVNYMEVGVRRIANNIVSEVVERVQQQTKVVEEPLSNELPDIVKKALHTVALEKQIRQVENTDKLKQASLNEPHLDLIATLKTTPTRQTVTLKIANQNYLISSDADVEYMQMIAAEANLLLKDVKRELAHADKQSIFILALLNALDEKATVAFKLNDQEELLKQSLLITAELKKQKAVLERKIVNYKQKLADLASIFTRISERFSEYKADDNFSAEHFQKLVLQILAGEEVEDQLANRKQLSLQDCLTKEGNKA</sequence>
<organism evidence="2 3">
    <name type="scientific">Amygdalobacter nucleatus</name>
    <dbReference type="NCBI Taxonomy" id="3029274"/>
    <lineage>
        <taxon>Bacteria</taxon>
        <taxon>Bacillati</taxon>
        <taxon>Bacillota</taxon>
        <taxon>Clostridia</taxon>
        <taxon>Eubacteriales</taxon>
        <taxon>Oscillospiraceae</taxon>
        <taxon>Amygdalobacter</taxon>
    </lineage>
</organism>
<reference evidence="3" key="1">
    <citation type="submission" date="2016-01" db="EMBL/GenBank/DDBJ databases">
        <authorList>
            <person name="Mitreva M."/>
            <person name="Pepin K.H."/>
            <person name="Mihindukulasuriya K.A."/>
            <person name="Fulton R."/>
            <person name="Fronick C."/>
            <person name="O'Laughlin M."/>
            <person name="Miner T."/>
            <person name="Herter B."/>
            <person name="Rosa B.A."/>
            <person name="Cordes M."/>
            <person name="Tomlinson C."/>
            <person name="Wollam A."/>
            <person name="Palsikar V.B."/>
            <person name="Mardis E.R."/>
            <person name="Wilson R.K."/>
        </authorList>
    </citation>
    <scope>NUCLEOTIDE SEQUENCE [LARGE SCALE GENOMIC DNA]</scope>
    <source>
        <strain evidence="3">KA00274</strain>
    </source>
</reference>
<protein>
    <recommendedName>
        <fullName evidence="4">Cell division protein ZapA</fullName>
    </recommendedName>
</protein>
<dbReference type="STRING" id="1497955.HMPREF1872_00062"/>
<evidence type="ECO:0000313" key="3">
    <source>
        <dbReference type="Proteomes" id="UP000070080"/>
    </source>
</evidence>
<comment type="caution">
    <text evidence="2">The sequence shown here is derived from an EMBL/GenBank/DDBJ whole genome shotgun (WGS) entry which is preliminary data.</text>
</comment>
<dbReference type="InterPro" id="IPR007838">
    <property type="entry name" value="Cell_div_ZapA-like"/>
</dbReference>
<dbReference type="Proteomes" id="UP000070080">
    <property type="component" value="Unassembled WGS sequence"/>
</dbReference>
<dbReference type="RefSeq" id="WP_066712259.1">
    <property type="nucleotide sequence ID" value="NZ_CP118869.1"/>
</dbReference>
<accession>A0A133YGT1</accession>
<proteinExistence type="predicted"/>
<evidence type="ECO:0008006" key="4">
    <source>
        <dbReference type="Google" id="ProtNLM"/>
    </source>
</evidence>
<dbReference type="AlphaFoldDB" id="A0A133YGT1"/>